<name>Q6J7X9_9CAUD</name>
<organism evidence="1 2">
    <name type="scientific">Actinoplanes phage phiAsp2</name>
    <dbReference type="NCBI Taxonomy" id="279303"/>
    <lineage>
        <taxon>Viruses</taxon>
        <taxon>Duplodnaviria</taxon>
        <taxon>Heunggongvirae</taxon>
        <taxon>Uroviricota</taxon>
        <taxon>Caudoviricetes</taxon>
        <taxon>Aspduovirus</taxon>
        <taxon>Aspduovirus Asp2</taxon>
    </lineage>
</organism>
<reference evidence="1 2" key="1">
    <citation type="journal article" date="2004" name="Virus Genes">
        <title>The genome of phiAsp2, an actinoplanes infecting phage.</title>
        <authorList>
            <person name="Jarling M."/>
            <person name="Bartkowiak K."/>
            <person name="Pape H."/>
            <person name="Meinhardt F."/>
        </authorList>
    </citation>
    <scope>NUCLEOTIDE SEQUENCE</scope>
</reference>
<proteinExistence type="predicted"/>
<dbReference type="Proteomes" id="UP000001245">
    <property type="component" value="Segment"/>
</dbReference>
<dbReference type="RefSeq" id="YP_024838.1">
    <property type="nucleotide sequence ID" value="NC_005885.1"/>
</dbReference>
<dbReference type="EMBL" id="AY576796">
    <property type="protein sequence ID" value="AAT36800.1"/>
    <property type="molecule type" value="Genomic_DNA"/>
</dbReference>
<dbReference type="KEGG" id="vg:2846157"/>
<evidence type="ECO:0000313" key="2">
    <source>
        <dbReference type="Proteomes" id="UP000001245"/>
    </source>
</evidence>
<accession>Q6J7X9</accession>
<evidence type="ECO:0000313" key="1">
    <source>
        <dbReference type="EMBL" id="AAT36800.1"/>
    </source>
</evidence>
<gene>
    <name evidence="1" type="primary">pas52</name>
</gene>
<sequence>MTNTEHDHPDNCLMCAVRALTEGDPAATWNPTTEGATIGGVVLRQGEVHTNLGQIPFVDLWQGGTGRVRVMAYASSLRRALTAEAPQIGDRLQVWFDGQGEIDRPGHPLHGRPYKRFSANVQRGH</sequence>
<dbReference type="GeneID" id="2846157"/>
<protein>
    <submittedName>
        <fullName evidence="1">Pas52</fullName>
    </submittedName>
</protein>
<keyword evidence="2" id="KW-1185">Reference proteome</keyword>